<sequence length="112" mass="12248">MINDPIRNSRQTVCTATQQGSDNRPSGRSPVGTVQEPPSKLPVPGGVFAKNTLWRGSYEYLGKKQPAMLSITAFEPFSNRVNGTLIDHSGVELKLAGMYPLIYREVLQNGSL</sequence>
<dbReference type="Proteomes" id="UP001352852">
    <property type="component" value="Unassembled WGS sequence"/>
</dbReference>
<evidence type="ECO:0000313" key="3">
    <source>
        <dbReference type="Proteomes" id="UP001352852"/>
    </source>
</evidence>
<feature type="region of interest" description="Disordered" evidence="1">
    <location>
        <begin position="1"/>
        <end position="42"/>
    </location>
</feature>
<keyword evidence="3" id="KW-1185">Reference proteome</keyword>
<comment type="caution">
    <text evidence="2">The sequence shown here is derived from an EMBL/GenBank/DDBJ whole genome shotgun (WGS) entry which is preliminary data.</text>
</comment>
<proteinExistence type="predicted"/>
<gene>
    <name evidence="2" type="primary">CSMD2_7</name>
    <name evidence="2" type="ORF">CHARACLAT_030567</name>
</gene>
<protein>
    <submittedName>
        <fullName evidence="2">CUB and sushi domain-containing protein 2</fullName>
    </submittedName>
</protein>
<accession>A0ABU7D1Y9</accession>
<evidence type="ECO:0000256" key="1">
    <source>
        <dbReference type="SAM" id="MobiDB-lite"/>
    </source>
</evidence>
<reference evidence="2 3" key="1">
    <citation type="submission" date="2021-06" db="EMBL/GenBank/DDBJ databases">
        <authorList>
            <person name="Palmer J.M."/>
        </authorList>
    </citation>
    <scope>NUCLEOTIDE SEQUENCE [LARGE SCALE GENOMIC DNA]</scope>
    <source>
        <strain evidence="2 3">CL_MEX2019</strain>
        <tissue evidence="2">Muscle</tissue>
    </source>
</reference>
<dbReference type="EMBL" id="JAHUTJ010012832">
    <property type="protein sequence ID" value="MED6269183.1"/>
    <property type="molecule type" value="Genomic_DNA"/>
</dbReference>
<feature type="compositionally biased region" description="Polar residues" evidence="1">
    <location>
        <begin position="1"/>
        <end position="26"/>
    </location>
</feature>
<evidence type="ECO:0000313" key="2">
    <source>
        <dbReference type="EMBL" id="MED6269183.1"/>
    </source>
</evidence>
<name>A0ABU7D1Y9_9TELE</name>
<organism evidence="2 3">
    <name type="scientific">Characodon lateralis</name>
    <dbReference type="NCBI Taxonomy" id="208331"/>
    <lineage>
        <taxon>Eukaryota</taxon>
        <taxon>Metazoa</taxon>
        <taxon>Chordata</taxon>
        <taxon>Craniata</taxon>
        <taxon>Vertebrata</taxon>
        <taxon>Euteleostomi</taxon>
        <taxon>Actinopterygii</taxon>
        <taxon>Neopterygii</taxon>
        <taxon>Teleostei</taxon>
        <taxon>Neoteleostei</taxon>
        <taxon>Acanthomorphata</taxon>
        <taxon>Ovalentaria</taxon>
        <taxon>Atherinomorphae</taxon>
        <taxon>Cyprinodontiformes</taxon>
        <taxon>Goodeidae</taxon>
        <taxon>Characodon</taxon>
    </lineage>
</organism>